<gene>
    <name evidence="4" type="ORF">Q3C12_20410</name>
</gene>
<evidence type="ECO:0000256" key="2">
    <source>
        <dbReference type="ARBA" id="ARBA00022448"/>
    </source>
</evidence>
<dbReference type="EMBL" id="JAUMKJ010000026">
    <property type="protein sequence ID" value="MDO3679376.1"/>
    <property type="molecule type" value="Genomic_DNA"/>
</dbReference>
<comment type="similarity">
    <text evidence="1">Belongs to the bacterial solute-binding protein 1 family.</text>
</comment>
<keyword evidence="2" id="KW-0813">Transport</keyword>
<sequence length="419" mass="46100">MNGSVKKLLTVGLVSTMTAGVIAGCADKEGKEKGAAAPAEAKTLRVTMALSEEEWSVMRSDVLPKFEKENNAKVEAIQVEAKDVVKKLEAMKLAGKAEIDLIAQDVNNTAALVSKGLVEDLSSYKARIPQEAIGKLVEAGEFEGKTYFMPYRPNVEINYYNENKFKQYGLQPPKTWEELLNVAKTLKEKEGIGRLALKIKLSGDVIEIVEFIRQAGGDPLVLNDEGTIKAFTFLQQLWPYLSEDTLKASFSATNGFLAKESVYYAPNWPFGVNVIVKDGGKKEIKAYSGYSGPKGAVKTLGGEVIGIPAGSPNKELAVKFMEYLMSKEVQELLISKLGWPSFRSDVYGVVEDWQKPYFDAAQEGLKVAQPLSNVPYWAEVNKAINGALSEVVMDKKDVKETLNKYAALIQKAKADYEKK</sequence>
<keyword evidence="5" id="KW-1185">Reference proteome</keyword>
<dbReference type="PANTHER" id="PTHR30061">
    <property type="entry name" value="MALTOSE-BINDING PERIPLASMIC PROTEIN"/>
    <property type="match status" value="1"/>
</dbReference>
<dbReference type="PROSITE" id="PS51257">
    <property type="entry name" value="PROKAR_LIPOPROTEIN"/>
    <property type="match status" value="1"/>
</dbReference>
<comment type="caution">
    <text evidence="4">The sequence shown here is derived from an EMBL/GenBank/DDBJ whole genome shotgun (WGS) entry which is preliminary data.</text>
</comment>
<reference evidence="4" key="1">
    <citation type="submission" date="2023-07" db="EMBL/GenBank/DDBJ databases">
        <authorList>
            <person name="Aktuganov G."/>
            <person name="Boyko T."/>
            <person name="Delegan Y."/>
            <person name="Galimzianova N."/>
            <person name="Gilvanova E."/>
            <person name="Korobov V."/>
            <person name="Kuzmina L."/>
            <person name="Melentiev A."/>
            <person name="Milman P."/>
            <person name="Ryabova A."/>
            <person name="Stupak E."/>
            <person name="Yasakov T."/>
            <person name="Zharikova N."/>
            <person name="Zhurenko E."/>
        </authorList>
    </citation>
    <scope>NUCLEOTIDE SEQUENCE</scope>
    <source>
        <strain evidence="4">IB-739</strain>
    </source>
</reference>
<dbReference type="PANTHER" id="PTHR30061:SF50">
    <property type="entry name" value="MALTOSE_MALTODEXTRIN-BINDING PERIPLASMIC PROTEIN"/>
    <property type="match status" value="1"/>
</dbReference>
<evidence type="ECO:0000256" key="3">
    <source>
        <dbReference type="ARBA" id="ARBA00022729"/>
    </source>
</evidence>
<evidence type="ECO:0000313" key="5">
    <source>
        <dbReference type="Proteomes" id="UP001168883"/>
    </source>
</evidence>
<protein>
    <submittedName>
        <fullName evidence="4">Extracellular solute-binding protein</fullName>
    </submittedName>
</protein>
<dbReference type="Pfam" id="PF13416">
    <property type="entry name" value="SBP_bac_8"/>
    <property type="match status" value="1"/>
</dbReference>
<organism evidence="4 5">
    <name type="scientific">Paenibacillus ehimensis</name>
    <dbReference type="NCBI Taxonomy" id="79264"/>
    <lineage>
        <taxon>Bacteria</taxon>
        <taxon>Bacillati</taxon>
        <taxon>Bacillota</taxon>
        <taxon>Bacilli</taxon>
        <taxon>Bacillales</taxon>
        <taxon>Paenibacillaceae</taxon>
        <taxon>Paenibacillus</taxon>
    </lineage>
</organism>
<accession>A0ABT8VEG4</accession>
<evidence type="ECO:0000256" key="1">
    <source>
        <dbReference type="ARBA" id="ARBA00008520"/>
    </source>
</evidence>
<proteinExistence type="inferred from homology"/>
<evidence type="ECO:0000313" key="4">
    <source>
        <dbReference type="EMBL" id="MDO3679376.1"/>
    </source>
</evidence>
<dbReference type="InterPro" id="IPR006059">
    <property type="entry name" value="SBP"/>
</dbReference>
<dbReference type="SUPFAM" id="SSF53850">
    <property type="entry name" value="Periplasmic binding protein-like II"/>
    <property type="match status" value="1"/>
</dbReference>
<dbReference type="RefSeq" id="WP_127483720.1">
    <property type="nucleotide sequence ID" value="NZ_JARLKN010000015.1"/>
</dbReference>
<name>A0ABT8VEG4_9BACL</name>
<dbReference type="Gene3D" id="3.40.190.10">
    <property type="entry name" value="Periplasmic binding protein-like II"/>
    <property type="match status" value="1"/>
</dbReference>
<keyword evidence="3" id="KW-0732">Signal</keyword>
<dbReference type="Proteomes" id="UP001168883">
    <property type="component" value="Unassembled WGS sequence"/>
</dbReference>